<dbReference type="Proteomes" id="UP001152484">
    <property type="component" value="Unassembled WGS sequence"/>
</dbReference>
<sequence length="121" mass="13173">MMCSHSAPLPRLNYRVHKKSHPLKPARSYSGTKILLTPQPCLKISFFSFLKSSQALLSLNTLKETCASAGVAKYGKPIGQDENIRVYIIVIGSVVVDPITCAQLGKGEVRAGFLFGLTFCT</sequence>
<dbReference type="OrthoDB" id="1993870at2759"/>
<protein>
    <submittedName>
        <fullName evidence="1">Uncharacterized protein</fullName>
    </submittedName>
</protein>
<dbReference type="PANTHER" id="PTHR13017:SF0">
    <property type="entry name" value="METHENYLTETRAHYDROFOLATE SYNTHASE DOMAIN-CONTAINING PROTEIN"/>
    <property type="match status" value="1"/>
</dbReference>
<dbReference type="EMBL" id="CAMAPE010000060">
    <property type="protein sequence ID" value="CAH9113067.1"/>
    <property type="molecule type" value="Genomic_DNA"/>
</dbReference>
<organism evidence="1 2">
    <name type="scientific">Cuscuta europaea</name>
    <name type="common">European dodder</name>
    <dbReference type="NCBI Taxonomy" id="41803"/>
    <lineage>
        <taxon>Eukaryota</taxon>
        <taxon>Viridiplantae</taxon>
        <taxon>Streptophyta</taxon>
        <taxon>Embryophyta</taxon>
        <taxon>Tracheophyta</taxon>
        <taxon>Spermatophyta</taxon>
        <taxon>Magnoliopsida</taxon>
        <taxon>eudicotyledons</taxon>
        <taxon>Gunneridae</taxon>
        <taxon>Pentapetalae</taxon>
        <taxon>asterids</taxon>
        <taxon>lamiids</taxon>
        <taxon>Solanales</taxon>
        <taxon>Convolvulaceae</taxon>
        <taxon>Cuscuteae</taxon>
        <taxon>Cuscuta</taxon>
        <taxon>Cuscuta subgen. Cuscuta</taxon>
    </lineage>
</organism>
<dbReference type="AlphaFoldDB" id="A0A9P1EKA3"/>
<accession>A0A9P1EKA3</accession>
<keyword evidence="2" id="KW-1185">Reference proteome</keyword>
<evidence type="ECO:0000313" key="2">
    <source>
        <dbReference type="Proteomes" id="UP001152484"/>
    </source>
</evidence>
<dbReference type="GO" id="GO:0005737">
    <property type="term" value="C:cytoplasm"/>
    <property type="evidence" value="ECO:0007669"/>
    <property type="project" value="TreeGrafter"/>
</dbReference>
<dbReference type="PANTHER" id="PTHR13017">
    <property type="entry name" value="5-FORMYLTETRAHYDROFOLATE CYCLO-LIGASE-RELATED"/>
    <property type="match status" value="1"/>
</dbReference>
<reference evidence="1" key="1">
    <citation type="submission" date="2022-07" db="EMBL/GenBank/DDBJ databases">
        <authorList>
            <person name="Macas J."/>
            <person name="Novak P."/>
            <person name="Neumann P."/>
        </authorList>
    </citation>
    <scope>NUCLEOTIDE SEQUENCE</scope>
</reference>
<name>A0A9P1EKA3_CUSEU</name>
<evidence type="ECO:0000313" key="1">
    <source>
        <dbReference type="EMBL" id="CAH9113067.1"/>
    </source>
</evidence>
<gene>
    <name evidence="1" type="ORF">CEURO_LOCUS19864</name>
</gene>
<dbReference type="InterPro" id="IPR002698">
    <property type="entry name" value="FTHF_cligase"/>
</dbReference>
<comment type="caution">
    <text evidence="1">The sequence shown here is derived from an EMBL/GenBank/DDBJ whole genome shotgun (WGS) entry which is preliminary data.</text>
</comment>
<proteinExistence type="predicted"/>